<protein>
    <submittedName>
        <fullName evidence="9">Methyltryptophan resistance</fullName>
    </submittedName>
</protein>
<comment type="caution">
    <text evidence="9">The sequence shown here is derived from an EMBL/GenBank/DDBJ whole genome shotgun (WGS) entry which is preliminary data.</text>
</comment>
<accession>A0A9P6VND1</accession>
<evidence type="ECO:0000256" key="3">
    <source>
        <dbReference type="ARBA" id="ARBA00022692"/>
    </source>
</evidence>
<keyword evidence="10" id="KW-1185">Reference proteome</keyword>
<feature type="transmembrane region" description="Helical" evidence="7">
    <location>
        <begin position="63"/>
        <end position="81"/>
    </location>
</feature>
<evidence type="ECO:0000313" key="10">
    <source>
        <dbReference type="Proteomes" id="UP000785200"/>
    </source>
</evidence>
<comment type="subcellular location">
    <subcellularLocation>
        <location evidence="1">Membrane</location>
        <topology evidence="1">Multi-pass membrane protein</topology>
    </subcellularLocation>
</comment>
<evidence type="ECO:0000256" key="1">
    <source>
        <dbReference type="ARBA" id="ARBA00004141"/>
    </source>
</evidence>
<gene>
    <name evidence="9" type="ORF">D0Z07_1819</name>
</gene>
<feature type="transmembrane region" description="Helical" evidence="7">
    <location>
        <begin position="385"/>
        <end position="414"/>
    </location>
</feature>
<evidence type="ECO:0000256" key="5">
    <source>
        <dbReference type="ARBA" id="ARBA00023136"/>
    </source>
</evidence>
<evidence type="ECO:0000256" key="6">
    <source>
        <dbReference type="SAM" id="MobiDB-lite"/>
    </source>
</evidence>
<evidence type="ECO:0000256" key="4">
    <source>
        <dbReference type="ARBA" id="ARBA00022989"/>
    </source>
</evidence>
<reference evidence="9" key="1">
    <citation type="submission" date="2019-07" db="EMBL/GenBank/DDBJ databases">
        <title>Hyphodiscus hymeniophilus genome sequencing and assembly.</title>
        <authorList>
            <person name="Kramer G."/>
            <person name="Nodwell J."/>
        </authorList>
    </citation>
    <scope>NUCLEOTIDE SEQUENCE</scope>
    <source>
        <strain evidence="9">ATCC 34498</strain>
    </source>
</reference>
<feature type="transmembrane region" description="Helical" evidence="7">
    <location>
        <begin position="277"/>
        <end position="299"/>
    </location>
</feature>
<evidence type="ECO:0000256" key="2">
    <source>
        <dbReference type="ARBA" id="ARBA00008066"/>
    </source>
</evidence>
<evidence type="ECO:0000256" key="7">
    <source>
        <dbReference type="SAM" id="Phobius"/>
    </source>
</evidence>
<dbReference type="AlphaFoldDB" id="A0A9P6VND1"/>
<dbReference type="GO" id="GO:0016020">
    <property type="term" value="C:membrane"/>
    <property type="evidence" value="ECO:0007669"/>
    <property type="project" value="UniProtKB-SubCell"/>
</dbReference>
<feature type="transmembrane region" description="Helical" evidence="7">
    <location>
        <begin position="319"/>
        <end position="338"/>
    </location>
</feature>
<evidence type="ECO:0000259" key="8">
    <source>
        <dbReference type="Pfam" id="PF01490"/>
    </source>
</evidence>
<dbReference type="InterPro" id="IPR013057">
    <property type="entry name" value="AA_transpt_TM"/>
</dbReference>
<keyword evidence="4 7" id="KW-1133">Transmembrane helix</keyword>
<dbReference type="PANTHER" id="PTHR22950:SF697">
    <property type="entry name" value="AMINO ACID TRANSPORTER (EUROFUNG)"/>
    <property type="match status" value="1"/>
</dbReference>
<feature type="transmembrane region" description="Helical" evidence="7">
    <location>
        <begin position="426"/>
        <end position="447"/>
    </location>
</feature>
<feature type="transmembrane region" description="Helical" evidence="7">
    <location>
        <begin position="194"/>
        <end position="216"/>
    </location>
</feature>
<organism evidence="9 10">
    <name type="scientific">Hyphodiscus hymeniophilus</name>
    <dbReference type="NCBI Taxonomy" id="353542"/>
    <lineage>
        <taxon>Eukaryota</taxon>
        <taxon>Fungi</taxon>
        <taxon>Dikarya</taxon>
        <taxon>Ascomycota</taxon>
        <taxon>Pezizomycotina</taxon>
        <taxon>Leotiomycetes</taxon>
        <taxon>Helotiales</taxon>
        <taxon>Hyphodiscaceae</taxon>
        <taxon>Hyphodiscus</taxon>
    </lineage>
</organism>
<feature type="transmembrane region" description="Helical" evidence="7">
    <location>
        <begin position="126"/>
        <end position="146"/>
    </location>
</feature>
<keyword evidence="3 7" id="KW-0812">Transmembrane</keyword>
<dbReference type="GO" id="GO:0015179">
    <property type="term" value="F:L-amino acid transmembrane transporter activity"/>
    <property type="evidence" value="ECO:0007669"/>
    <property type="project" value="TreeGrafter"/>
</dbReference>
<feature type="region of interest" description="Disordered" evidence="6">
    <location>
        <begin position="1"/>
        <end position="31"/>
    </location>
</feature>
<sequence length="474" mass="50436">MSLRVGSIKHNNSSDDEKVQPSSNGGVDEGYGDVLDPLEENEVFKKTHEGVNFRTVGWPRASVIFLKVIFATGVLSIPTAMYSLGAVGGSLSVIGWGLVNTYEAVLQGNFRNAHPGCHSIADMAEVLGGVVLKEIVGALFLIAYVLSSGSGILGVSIALNALSTHGACTVWFSFVATVLVIACASVRKFHSIGWLTWAGFASIFIAVLIVVIAVTTRDRPAAAPQTGPYELGYFAIAHPTFVAGIVASATIFVSSAGTSAFLPVISEMRQPKDYNKALYVCMAIVQSAYLAFALVVYRWCGQWVTSPSLGSAGPTIKKVSYGIGLIGLIVSACLYLHVAAKYLFVRILRNSPHLQKNTVIHWGTWLGCTIGLGTIAFILAEAVPIFNYLLALTGSLCFAPIAIALPGCLWLYDFWHYKNGSFAQKLMFYSHCFLPVLGAFLCVGGTYGTVQSIIEAYASSAFSCADNSGSTSAS</sequence>
<dbReference type="EMBL" id="VNKQ01000004">
    <property type="protein sequence ID" value="KAG0651591.1"/>
    <property type="molecule type" value="Genomic_DNA"/>
</dbReference>
<keyword evidence="5 7" id="KW-0472">Membrane</keyword>
<dbReference type="FunFam" id="1.20.1740.10:FF:000039">
    <property type="entry name" value="Neutral amino acid transporter (Eurofung)"/>
    <property type="match status" value="1"/>
</dbReference>
<dbReference type="Proteomes" id="UP000785200">
    <property type="component" value="Unassembled WGS sequence"/>
</dbReference>
<evidence type="ECO:0000313" key="9">
    <source>
        <dbReference type="EMBL" id="KAG0651591.1"/>
    </source>
</evidence>
<feature type="transmembrane region" description="Helical" evidence="7">
    <location>
        <begin position="152"/>
        <end position="182"/>
    </location>
</feature>
<comment type="similarity">
    <text evidence="2">Belongs to the amino acid/polyamine transporter 2 family.</text>
</comment>
<feature type="transmembrane region" description="Helical" evidence="7">
    <location>
        <begin position="87"/>
        <end position="105"/>
    </location>
</feature>
<dbReference type="Pfam" id="PF01490">
    <property type="entry name" value="Aa_trans"/>
    <property type="match status" value="1"/>
</dbReference>
<dbReference type="OrthoDB" id="40134at2759"/>
<feature type="transmembrane region" description="Helical" evidence="7">
    <location>
        <begin position="236"/>
        <end position="265"/>
    </location>
</feature>
<name>A0A9P6VND1_9HELO</name>
<feature type="domain" description="Amino acid transporter transmembrane" evidence="8">
    <location>
        <begin position="55"/>
        <end position="450"/>
    </location>
</feature>
<feature type="transmembrane region" description="Helical" evidence="7">
    <location>
        <begin position="359"/>
        <end position="379"/>
    </location>
</feature>
<dbReference type="PANTHER" id="PTHR22950">
    <property type="entry name" value="AMINO ACID TRANSPORTER"/>
    <property type="match status" value="1"/>
</dbReference>
<proteinExistence type="inferred from homology"/>